<dbReference type="Pfam" id="PF12499">
    <property type="entry name" value="DUF3707"/>
    <property type="match status" value="1"/>
</dbReference>
<dbReference type="OrthoDB" id="540777at2759"/>
<name>D8UL03_VOLCA</name>
<feature type="non-terminal residue" evidence="2">
    <location>
        <position position="1"/>
    </location>
</feature>
<feature type="domain" description="Pherophorin" evidence="1">
    <location>
        <begin position="41"/>
        <end position="144"/>
    </location>
</feature>
<dbReference type="AlphaFoldDB" id="D8UL03"/>
<evidence type="ECO:0000313" key="3">
    <source>
        <dbReference type="Proteomes" id="UP000001058"/>
    </source>
</evidence>
<accession>D8UL03</accession>
<dbReference type="InParanoid" id="D8UL03"/>
<reference evidence="2 3" key="1">
    <citation type="journal article" date="2010" name="Science">
        <title>Genomic analysis of organismal complexity in the multicellular green alga Volvox carteri.</title>
        <authorList>
            <person name="Prochnik S.E."/>
            <person name="Umen J."/>
            <person name="Nedelcu A.M."/>
            <person name="Hallmann A."/>
            <person name="Miller S.M."/>
            <person name="Nishii I."/>
            <person name="Ferris P."/>
            <person name="Kuo A."/>
            <person name="Mitros T."/>
            <person name="Fritz-Laylin L.K."/>
            <person name="Hellsten U."/>
            <person name="Chapman J."/>
            <person name="Simakov O."/>
            <person name="Rensing S.A."/>
            <person name="Terry A."/>
            <person name="Pangilinan J."/>
            <person name="Kapitonov V."/>
            <person name="Jurka J."/>
            <person name="Salamov A."/>
            <person name="Shapiro H."/>
            <person name="Schmutz J."/>
            <person name="Grimwood J."/>
            <person name="Lindquist E."/>
            <person name="Lucas S."/>
            <person name="Grigoriev I.V."/>
            <person name="Schmitt R."/>
            <person name="Kirk D."/>
            <person name="Rokhsar D.S."/>
        </authorList>
    </citation>
    <scope>NUCLEOTIDE SEQUENCE [LARGE SCALE GENOMIC DNA]</scope>
    <source>
        <strain evidence="3">f. Nagariensis / Eve</strain>
    </source>
</reference>
<organism evidence="3">
    <name type="scientific">Volvox carteri f. nagariensis</name>
    <dbReference type="NCBI Taxonomy" id="3068"/>
    <lineage>
        <taxon>Eukaryota</taxon>
        <taxon>Viridiplantae</taxon>
        <taxon>Chlorophyta</taxon>
        <taxon>core chlorophytes</taxon>
        <taxon>Chlorophyceae</taxon>
        <taxon>CS clade</taxon>
        <taxon>Chlamydomonadales</taxon>
        <taxon>Volvocaceae</taxon>
        <taxon>Volvox</taxon>
    </lineage>
</organism>
<evidence type="ECO:0000313" key="2">
    <source>
        <dbReference type="EMBL" id="EFJ39589.1"/>
    </source>
</evidence>
<dbReference type="InterPro" id="IPR024616">
    <property type="entry name" value="Pherophorin"/>
</dbReference>
<dbReference type="RefSeq" id="XP_002959339.1">
    <property type="nucleotide sequence ID" value="XM_002959293.1"/>
</dbReference>
<gene>
    <name evidence="2" type="primary">phV24</name>
    <name evidence="2" type="ORF">VOLCADRAFT_127208</name>
</gene>
<feature type="non-terminal residue" evidence="2">
    <location>
        <position position="147"/>
    </location>
</feature>
<dbReference type="EMBL" id="GL378477">
    <property type="protein sequence ID" value="EFJ39589.1"/>
    <property type="molecule type" value="Genomic_DNA"/>
</dbReference>
<proteinExistence type="predicted"/>
<dbReference type="KEGG" id="vcn:VOLCADRAFT_127208"/>
<keyword evidence="3" id="KW-1185">Reference proteome</keyword>
<sequence>AYTQTGAVPYFPFFLCARAQASFSLAPVVTNVGGGQYCFTLQFNVYSSCLVPGASVSATVNGVPTAVSPSFDRPQDGPPGSSILRVTQLGLNLTSNGAKVCITLKPNSAGQGCTTLEQLCVPPNGMAPGSCIAAMFDYSLDCCPITR</sequence>
<evidence type="ECO:0000259" key="1">
    <source>
        <dbReference type="Pfam" id="PF12499"/>
    </source>
</evidence>
<dbReference type="GeneID" id="9626388"/>
<dbReference type="Proteomes" id="UP000001058">
    <property type="component" value="Unassembled WGS sequence"/>
</dbReference>
<protein>
    <submittedName>
        <fullName evidence="2">Extracellular matrix glycoprotein pherophorin-V24</fullName>
    </submittedName>
</protein>